<feature type="region of interest" description="Disordered" evidence="1">
    <location>
        <begin position="291"/>
        <end position="314"/>
    </location>
</feature>
<dbReference type="InterPro" id="IPR045136">
    <property type="entry name" value="Iah1-like"/>
</dbReference>
<evidence type="ECO:0000313" key="4">
    <source>
        <dbReference type="Proteomes" id="UP001595075"/>
    </source>
</evidence>
<dbReference type="PANTHER" id="PTHR14209:SF19">
    <property type="entry name" value="ISOAMYL ACETATE-HYDROLYZING ESTERASE 1 HOMOLOG"/>
    <property type="match status" value="1"/>
</dbReference>
<feature type="compositionally biased region" description="Gly residues" evidence="1">
    <location>
        <begin position="303"/>
        <end position="314"/>
    </location>
</feature>
<evidence type="ECO:0000259" key="2">
    <source>
        <dbReference type="Pfam" id="PF13472"/>
    </source>
</evidence>
<dbReference type="Proteomes" id="UP001595075">
    <property type="component" value="Unassembled WGS sequence"/>
</dbReference>
<accession>A0ABR4C815</accession>
<gene>
    <name evidence="3" type="ORF">VTL71DRAFT_2129</name>
</gene>
<dbReference type="Pfam" id="PF13472">
    <property type="entry name" value="Lipase_GDSL_2"/>
    <property type="match status" value="1"/>
</dbReference>
<protein>
    <recommendedName>
        <fullName evidence="2">SGNH hydrolase-type esterase domain-containing protein</fullName>
    </recommendedName>
</protein>
<feature type="domain" description="SGNH hydrolase-type esterase" evidence="2">
    <location>
        <begin position="31"/>
        <end position="244"/>
    </location>
</feature>
<feature type="region of interest" description="Disordered" evidence="1">
    <location>
        <begin position="1"/>
        <end position="27"/>
    </location>
</feature>
<name>A0ABR4C815_9HELO</name>
<dbReference type="SUPFAM" id="SSF52266">
    <property type="entry name" value="SGNH hydrolase"/>
    <property type="match status" value="1"/>
</dbReference>
<dbReference type="Gene3D" id="3.40.50.1110">
    <property type="entry name" value="SGNH hydrolase"/>
    <property type="match status" value="1"/>
</dbReference>
<dbReference type="PANTHER" id="PTHR14209">
    <property type="entry name" value="ISOAMYL ACETATE-HYDROLYZING ESTERASE 1"/>
    <property type="match status" value="1"/>
</dbReference>
<keyword evidence="4" id="KW-1185">Reference proteome</keyword>
<reference evidence="3 4" key="1">
    <citation type="journal article" date="2024" name="Commun. Biol.">
        <title>Comparative genomic analysis of thermophilic fungi reveals convergent evolutionary adaptations and gene losses.</title>
        <authorList>
            <person name="Steindorff A.S."/>
            <person name="Aguilar-Pontes M.V."/>
            <person name="Robinson A.J."/>
            <person name="Andreopoulos B."/>
            <person name="LaButti K."/>
            <person name="Kuo A."/>
            <person name="Mondo S."/>
            <person name="Riley R."/>
            <person name="Otillar R."/>
            <person name="Haridas S."/>
            <person name="Lipzen A."/>
            <person name="Grimwood J."/>
            <person name="Schmutz J."/>
            <person name="Clum A."/>
            <person name="Reid I.D."/>
            <person name="Moisan M.C."/>
            <person name="Butler G."/>
            <person name="Nguyen T.T.M."/>
            <person name="Dewar K."/>
            <person name="Conant G."/>
            <person name="Drula E."/>
            <person name="Henrissat B."/>
            <person name="Hansel C."/>
            <person name="Singer S."/>
            <person name="Hutchinson M.I."/>
            <person name="de Vries R.P."/>
            <person name="Natvig D.O."/>
            <person name="Powell A.J."/>
            <person name="Tsang A."/>
            <person name="Grigoriev I.V."/>
        </authorList>
    </citation>
    <scope>NUCLEOTIDE SEQUENCE [LARGE SCALE GENOMIC DNA]</scope>
    <source>
        <strain evidence="3 4">CBS 494.80</strain>
    </source>
</reference>
<organism evidence="3 4">
    <name type="scientific">Oculimacula yallundae</name>
    <dbReference type="NCBI Taxonomy" id="86028"/>
    <lineage>
        <taxon>Eukaryota</taxon>
        <taxon>Fungi</taxon>
        <taxon>Dikarya</taxon>
        <taxon>Ascomycota</taxon>
        <taxon>Pezizomycotina</taxon>
        <taxon>Leotiomycetes</taxon>
        <taxon>Helotiales</taxon>
        <taxon>Ploettnerulaceae</taxon>
        <taxon>Oculimacula</taxon>
    </lineage>
</organism>
<proteinExistence type="predicted"/>
<evidence type="ECO:0000313" key="3">
    <source>
        <dbReference type="EMBL" id="KAL2066058.1"/>
    </source>
</evidence>
<sequence>MDYDSLSSYSSWSSSVSTDSENRPPPPKFILFGDDITHVATEQTSGFDLVAEIQAALSIRVDVINRGYAGYNTDNALEIITSAIPTPEEAAVKFLVVWFGSNENNKNSLHGKYVTPSQFRANVVQIITHPSVSAHLPSIHIILITPPPIDECMLANQMRVNWRDVVEAETRKAKDVKRYRDIVKEVGKGREVPVLDCWGLFMKKAGWKEGEEEELPGADPTKRNEVLAELLTDGLHLTPAGYRLVFDDMMALIKYYWPPFTPYINKMSIDEIFAWEKVLFNYQIHGPPNKGQPWDVNNDKRGVGGGLPRVVGGN</sequence>
<dbReference type="InterPro" id="IPR036514">
    <property type="entry name" value="SGNH_hydro_sf"/>
</dbReference>
<comment type="caution">
    <text evidence="3">The sequence shown here is derived from an EMBL/GenBank/DDBJ whole genome shotgun (WGS) entry which is preliminary data.</text>
</comment>
<feature type="compositionally biased region" description="Low complexity" evidence="1">
    <location>
        <begin position="1"/>
        <end position="19"/>
    </location>
</feature>
<dbReference type="InterPro" id="IPR013830">
    <property type="entry name" value="SGNH_hydro"/>
</dbReference>
<evidence type="ECO:0000256" key="1">
    <source>
        <dbReference type="SAM" id="MobiDB-lite"/>
    </source>
</evidence>
<dbReference type="EMBL" id="JAZHXI010000011">
    <property type="protein sequence ID" value="KAL2066058.1"/>
    <property type="molecule type" value="Genomic_DNA"/>
</dbReference>